<feature type="binding site" evidence="7">
    <location>
        <position position="103"/>
    </location>
    <ligand>
        <name>Zn(2+)</name>
        <dbReference type="ChEBI" id="CHEBI:29105"/>
    </ligand>
</feature>
<dbReference type="AlphaFoldDB" id="A0A844Y5G1"/>
<feature type="binding site" evidence="7">
    <location>
        <position position="42"/>
    </location>
    <ligand>
        <name>Zn(2+)</name>
        <dbReference type="ChEBI" id="CHEBI:29105"/>
    </ligand>
</feature>
<evidence type="ECO:0000256" key="3">
    <source>
        <dbReference type="ARBA" id="ARBA00022723"/>
    </source>
</evidence>
<dbReference type="EMBL" id="WTYD01000001">
    <property type="protein sequence ID" value="MXO53405.1"/>
    <property type="molecule type" value="Genomic_DNA"/>
</dbReference>
<organism evidence="9 10">
    <name type="scientific">Qipengyuania pelagi</name>
    <dbReference type="NCBI Taxonomy" id="994320"/>
    <lineage>
        <taxon>Bacteria</taxon>
        <taxon>Pseudomonadati</taxon>
        <taxon>Pseudomonadota</taxon>
        <taxon>Alphaproteobacteria</taxon>
        <taxon>Sphingomonadales</taxon>
        <taxon>Erythrobacteraceae</taxon>
        <taxon>Qipengyuania</taxon>
    </lineage>
</organism>
<dbReference type="SMART" id="SM00947">
    <property type="entry name" value="Pro_CA"/>
    <property type="match status" value="1"/>
</dbReference>
<comment type="cofactor">
    <cofactor evidence="7">
        <name>Zn(2+)</name>
        <dbReference type="ChEBI" id="CHEBI:29105"/>
    </cofactor>
    <text evidence="7">Binds 1 zinc ion per subunit.</text>
</comment>
<comment type="similarity">
    <text evidence="1 8">Belongs to the beta-class carbonic anhydrase family.</text>
</comment>
<accession>A0A844Y5G1</accession>
<evidence type="ECO:0000256" key="5">
    <source>
        <dbReference type="ARBA" id="ARBA00023239"/>
    </source>
</evidence>
<reference evidence="9 10" key="1">
    <citation type="submission" date="2019-12" db="EMBL/GenBank/DDBJ databases">
        <title>Genomic-based taxomic classification of the family Erythrobacteraceae.</title>
        <authorList>
            <person name="Xu L."/>
        </authorList>
    </citation>
    <scope>NUCLEOTIDE SEQUENCE [LARGE SCALE GENOMIC DNA]</scope>
    <source>
        <strain evidence="9 10">JCM 17468</strain>
    </source>
</reference>
<evidence type="ECO:0000256" key="8">
    <source>
        <dbReference type="RuleBase" id="RU003956"/>
    </source>
</evidence>
<protein>
    <recommendedName>
        <fullName evidence="2 8">Carbonic anhydrase</fullName>
        <ecNumber evidence="2 8">4.2.1.1</ecNumber>
    </recommendedName>
    <alternativeName>
        <fullName evidence="8">Carbonate dehydratase</fullName>
    </alternativeName>
</protein>
<dbReference type="InterPro" id="IPR036874">
    <property type="entry name" value="Carbonic_anhydrase_sf"/>
</dbReference>
<feature type="binding site" evidence="7">
    <location>
        <position position="44"/>
    </location>
    <ligand>
        <name>Zn(2+)</name>
        <dbReference type="ChEBI" id="CHEBI:29105"/>
    </ligand>
</feature>
<evidence type="ECO:0000256" key="4">
    <source>
        <dbReference type="ARBA" id="ARBA00022833"/>
    </source>
</evidence>
<keyword evidence="5 8" id="KW-0456">Lyase</keyword>
<comment type="catalytic activity">
    <reaction evidence="6 8">
        <text>hydrogencarbonate + H(+) = CO2 + H2O</text>
        <dbReference type="Rhea" id="RHEA:10748"/>
        <dbReference type="ChEBI" id="CHEBI:15377"/>
        <dbReference type="ChEBI" id="CHEBI:15378"/>
        <dbReference type="ChEBI" id="CHEBI:16526"/>
        <dbReference type="ChEBI" id="CHEBI:17544"/>
        <dbReference type="EC" id="4.2.1.1"/>
    </reaction>
</comment>
<dbReference type="Pfam" id="PF00484">
    <property type="entry name" value="Pro_CA"/>
    <property type="match status" value="1"/>
</dbReference>
<dbReference type="Gene3D" id="3.40.1050.10">
    <property type="entry name" value="Carbonic anhydrase"/>
    <property type="match status" value="1"/>
</dbReference>
<dbReference type="InterPro" id="IPR001765">
    <property type="entry name" value="Carbonic_anhydrase"/>
</dbReference>
<dbReference type="InterPro" id="IPR045066">
    <property type="entry name" value="Beta_CA_cladeB"/>
</dbReference>
<dbReference type="SUPFAM" id="SSF53056">
    <property type="entry name" value="beta-carbonic anhydrase, cab"/>
    <property type="match status" value="1"/>
</dbReference>
<evidence type="ECO:0000256" key="1">
    <source>
        <dbReference type="ARBA" id="ARBA00006217"/>
    </source>
</evidence>
<evidence type="ECO:0000313" key="10">
    <source>
        <dbReference type="Proteomes" id="UP000430272"/>
    </source>
</evidence>
<proteinExistence type="inferred from homology"/>
<dbReference type="GO" id="GO:0004089">
    <property type="term" value="F:carbonate dehydratase activity"/>
    <property type="evidence" value="ECO:0007669"/>
    <property type="project" value="UniProtKB-UniRule"/>
</dbReference>
<dbReference type="PROSITE" id="PS00704">
    <property type="entry name" value="PROK_CO2_ANHYDRASE_1"/>
    <property type="match status" value="1"/>
</dbReference>
<keyword evidence="10" id="KW-1185">Reference proteome</keyword>
<sequence length="212" mass="23176">MKSYTDLIDGYRRFRSGDWREQRERWAQLSDGQSPQVMVISCSDSRVDPAQILDVAPGEIFVVRNVAAMVPPYETTPGNHGVSAAVEFAVQFLKVREIVVMGHGACGGCKAALTRDLHGNDPGEGGFVARWVSMLDEARDRVVDQHGSDGATAELEMELAAVRESLANLRTFPFVSEKERSGELTLHGAHFAIADGILRQLDEDSGTFTPAE</sequence>
<gene>
    <name evidence="9" type="ORF">GRI47_05205</name>
</gene>
<evidence type="ECO:0000313" key="9">
    <source>
        <dbReference type="EMBL" id="MXO53405.1"/>
    </source>
</evidence>
<keyword evidence="3 7" id="KW-0479">Metal-binding</keyword>
<dbReference type="EC" id="4.2.1.1" evidence="2 8"/>
<dbReference type="InterPro" id="IPR015892">
    <property type="entry name" value="Carbonic_anhydrase_CS"/>
</dbReference>
<dbReference type="PANTHER" id="PTHR11002:SF76">
    <property type="entry name" value="CARBONIC ANHYDRASE"/>
    <property type="match status" value="1"/>
</dbReference>
<feature type="binding site" evidence="7">
    <location>
        <position position="106"/>
    </location>
    <ligand>
        <name>Zn(2+)</name>
        <dbReference type="ChEBI" id="CHEBI:29105"/>
    </ligand>
</feature>
<dbReference type="GO" id="GO:0008270">
    <property type="term" value="F:zinc ion binding"/>
    <property type="evidence" value="ECO:0007669"/>
    <property type="project" value="UniProtKB-UniRule"/>
</dbReference>
<dbReference type="Proteomes" id="UP000430272">
    <property type="component" value="Unassembled WGS sequence"/>
</dbReference>
<dbReference type="CDD" id="cd00884">
    <property type="entry name" value="beta_CA_cladeB"/>
    <property type="match status" value="1"/>
</dbReference>
<comment type="function">
    <text evidence="8">Reversible hydration of carbon dioxide.</text>
</comment>
<evidence type="ECO:0000256" key="6">
    <source>
        <dbReference type="ARBA" id="ARBA00048348"/>
    </source>
</evidence>
<name>A0A844Y5G1_9SPHN</name>
<keyword evidence="4 7" id="KW-0862">Zinc</keyword>
<evidence type="ECO:0000256" key="2">
    <source>
        <dbReference type="ARBA" id="ARBA00012925"/>
    </source>
</evidence>
<comment type="caution">
    <text evidence="9">The sequence shown here is derived from an EMBL/GenBank/DDBJ whole genome shotgun (WGS) entry which is preliminary data.</text>
</comment>
<dbReference type="PANTHER" id="PTHR11002">
    <property type="entry name" value="CARBONIC ANHYDRASE"/>
    <property type="match status" value="1"/>
</dbReference>
<dbReference type="GO" id="GO:0015976">
    <property type="term" value="P:carbon utilization"/>
    <property type="evidence" value="ECO:0007669"/>
    <property type="project" value="InterPro"/>
</dbReference>
<dbReference type="PROSITE" id="PS00705">
    <property type="entry name" value="PROK_CO2_ANHYDRASE_2"/>
    <property type="match status" value="1"/>
</dbReference>
<dbReference type="RefSeq" id="WP_160660271.1">
    <property type="nucleotide sequence ID" value="NZ_BAABDV010000001.1"/>
</dbReference>
<evidence type="ECO:0000256" key="7">
    <source>
        <dbReference type="PIRSR" id="PIRSR601765-1"/>
    </source>
</evidence>
<dbReference type="OrthoDB" id="9797527at2"/>